<dbReference type="GO" id="GO:0015949">
    <property type="term" value="P:nucleobase-containing small molecule interconversion"/>
    <property type="evidence" value="ECO:0007669"/>
    <property type="project" value="TreeGrafter"/>
</dbReference>
<keyword evidence="2" id="KW-0546">Nucleotide metabolism</keyword>
<evidence type="ECO:0000313" key="3">
    <source>
        <dbReference type="EMBL" id="QGZ64597.1"/>
    </source>
</evidence>
<dbReference type="InterPro" id="IPR036157">
    <property type="entry name" value="dUTPase-like_sf"/>
</dbReference>
<organism evidence="3 4">
    <name type="scientific">Paraburkholderia acidisoli</name>
    <dbReference type="NCBI Taxonomy" id="2571748"/>
    <lineage>
        <taxon>Bacteria</taxon>
        <taxon>Pseudomonadati</taxon>
        <taxon>Pseudomonadota</taxon>
        <taxon>Betaproteobacteria</taxon>
        <taxon>Burkholderiales</taxon>
        <taxon>Burkholderiaceae</taxon>
        <taxon>Paraburkholderia</taxon>
    </lineage>
</organism>
<accession>A0A7Z2JGH2</accession>
<keyword evidence="1" id="KW-0378">Hydrolase</keyword>
<dbReference type="AlphaFoldDB" id="A0A7Z2JGH2"/>
<dbReference type="EMBL" id="CP046915">
    <property type="protein sequence ID" value="QGZ64597.1"/>
    <property type="molecule type" value="Genomic_DNA"/>
</dbReference>
<dbReference type="Pfam" id="PF22769">
    <property type="entry name" value="DCD"/>
    <property type="match status" value="1"/>
</dbReference>
<gene>
    <name evidence="3" type="ORF">FAZ98_22405</name>
</gene>
<dbReference type="OrthoDB" id="9780956at2"/>
<evidence type="ECO:0000313" key="4">
    <source>
        <dbReference type="Proteomes" id="UP000433577"/>
    </source>
</evidence>
<evidence type="ECO:0000256" key="1">
    <source>
        <dbReference type="ARBA" id="ARBA00022801"/>
    </source>
</evidence>
<protein>
    <submittedName>
        <fullName evidence="3">dCTP deaminase</fullName>
    </submittedName>
</protein>
<dbReference type="GO" id="GO:0006229">
    <property type="term" value="P:dUTP biosynthetic process"/>
    <property type="evidence" value="ECO:0007669"/>
    <property type="project" value="InterPro"/>
</dbReference>
<dbReference type="CDD" id="cd07557">
    <property type="entry name" value="trimeric_dUTPase"/>
    <property type="match status" value="1"/>
</dbReference>
<dbReference type="SUPFAM" id="SSF51283">
    <property type="entry name" value="dUTPase-like"/>
    <property type="match status" value="1"/>
</dbReference>
<dbReference type="Proteomes" id="UP000433577">
    <property type="component" value="Chromosome 3"/>
</dbReference>
<proteinExistence type="predicted"/>
<dbReference type="PANTHER" id="PTHR42680:SF3">
    <property type="entry name" value="DCTP DEAMINASE"/>
    <property type="match status" value="1"/>
</dbReference>
<dbReference type="RefSeq" id="WP_158954189.1">
    <property type="nucleotide sequence ID" value="NZ_CP046915.1"/>
</dbReference>
<dbReference type="GO" id="GO:0008829">
    <property type="term" value="F:dCTP deaminase activity"/>
    <property type="evidence" value="ECO:0007669"/>
    <property type="project" value="InterPro"/>
</dbReference>
<keyword evidence="4" id="KW-1185">Reference proteome</keyword>
<dbReference type="KEGG" id="pacs:FAZ98_22405"/>
<dbReference type="Gene3D" id="2.70.40.10">
    <property type="match status" value="1"/>
</dbReference>
<dbReference type="InterPro" id="IPR011962">
    <property type="entry name" value="dCTP_deaminase"/>
</dbReference>
<reference evidence="3 4" key="1">
    <citation type="submission" date="2019-12" db="EMBL/GenBank/DDBJ databases">
        <title>Paraburkholderia acidiphila 7Q-K02 sp. nov and Paraburkholderia acidisoli DHF22 sp. nov., two strains isolated from forest soil.</title>
        <authorList>
            <person name="Gao Z."/>
            <person name="Qiu L."/>
        </authorList>
    </citation>
    <scope>NUCLEOTIDE SEQUENCE [LARGE SCALE GENOMIC DNA]</scope>
    <source>
        <strain evidence="3 4">DHF22</strain>
    </source>
</reference>
<dbReference type="PANTHER" id="PTHR42680">
    <property type="entry name" value="DCTP DEAMINASE"/>
    <property type="match status" value="1"/>
</dbReference>
<sequence length="187" mass="21093">MILTGNQITEEVGKARIIIDPFDESCVNPNSYNFTLSDTLLVYEEGVIDTKSENPTRMIKMVNGELVLKPWTLYLAATRERIGSHYFAPTYAARSSVARLGMFINLSAPLGDIGFVGKWTLQLFAIHPIRVYEGMRIGQMMFWQPSGERMIYDGKYQNATGPMKSQIYKDMAKYKEANVTKLASSEA</sequence>
<evidence type="ECO:0000256" key="2">
    <source>
        <dbReference type="ARBA" id="ARBA00023080"/>
    </source>
</evidence>
<dbReference type="InterPro" id="IPR033704">
    <property type="entry name" value="dUTPase_trimeric"/>
</dbReference>
<name>A0A7Z2JGH2_9BURK</name>